<dbReference type="PIRSF" id="PIRSF015582">
    <property type="entry name" value="Cit_lyase_B"/>
    <property type="match status" value="1"/>
</dbReference>
<dbReference type="EC" id="4.1.3.6" evidence="8"/>
<comment type="cofactor">
    <cofactor evidence="1">
        <name>Mg(2+)</name>
        <dbReference type="ChEBI" id="CHEBI:18420"/>
    </cofactor>
</comment>
<dbReference type="EMBL" id="OW659477">
    <property type="protein sequence ID" value="CAH2762261.1"/>
    <property type="molecule type" value="Genomic_DNA"/>
</dbReference>
<evidence type="ECO:0000256" key="1">
    <source>
        <dbReference type="ARBA" id="ARBA00001946"/>
    </source>
</evidence>
<keyword evidence="9" id="KW-1185">Reference proteome</keyword>
<dbReference type="GO" id="GO:0000287">
    <property type="term" value="F:magnesium ion binding"/>
    <property type="evidence" value="ECO:0007669"/>
    <property type="project" value="TreeGrafter"/>
</dbReference>
<evidence type="ECO:0000256" key="4">
    <source>
        <dbReference type="PIRSR" id="PIRSR015582-1"/>
    </source>
</evidence>
<dbReference type="GO" id="GO:0006107">
    <property type="term" value="P:oxaloacetate metabolic process"/>
    <property type="evidence" value="ECO:0007669"/>
    <property type="project" value="TreeGrafter"/>
</dbReference>
<dbReference type="Pfam" id="PF03328">
    <property type="entry name" value="HpcH_HpaI"/>
    <property type="match status" value="1"/>
</dbReference>
<keyword evidence="3 5" id="KW-0460">Magnesium</keyword>
<sequence length="297" mass="32978">MKNRIRRTMMFLNAQRASLVKDVYVYKPDCVILDLEDAVSESEKDSARVQLYHTLKSVDYHGVERWVRINPATTTYYHEDIRAAIAGGCEGIRLPMTETKEEIYDVERLMAEAEKEFGREVGSTMLMAAIESPLGVINAYEICTASPRMMGVALSAGDFTRTMRATRTKTGEELFMARSMLVIAARAAGIMAFDTVHTDLNDFESLEKETRLVKDMGFDGKSIISPRQIATIHKVFTPTQKEIEHALHIVEGVKESAAKGIGVLIVDGQMVDVAHVEGAKRTLELAQAAGVYKGDLI</sequence>
<dbReference type="InterPro" id="IPR015813">
    <property type="entry name" value="Pyrv/PenolPyrv_kinase-like_dom"/>
</dbReference>
<reference evidence="8" key="1">
    <citation type="submission" date="2022-04" db="EMBL/GenBank/DDBJ databases">
        <authorList>
            <person name="Forde T."/>
        </authorList>
    </citation>
    <scope>NUCLEOTIDE SEQUENCE</scope>
    <source>
        <strain evidence="8">A18Y016a</strain>
        <strain evidence="7">A18Y020d</strain>
    </source>
</reference>
<evidence type="ECO:0000313" key="10">
    <source>
        <dbReference type="Proteomes" id="UP001154111"/>
    </source>
</evidence>
<dbReference type="PANTHER" id="PTHR32308:SF10">
    <property type="entry name" value="CITRATE LYASE SUBUNIT BETA"/>
    <property type="match status" value="1"/>
</dbReference>
<evidence type="ECO:0000259" key="6">
    <source>
        <dbReference type="Pfam" id="PF03328"/>
    </source>
</evidence>
<evidence type="ECO:0000256" key="3">
    <source>
        <dbReference type="ARBA" id="ARBA00022842"/>
    </source>
</evidence>
<accession>A0AAU9VGE5</accession>
<evidence type="ECO:0000256" key="2">
    <source>
        <dbReference type="ARBA" id="ARBA00022723"/>
    </source>
</evidence>
<evidence type="ECO:0000313" key="8">
    <source>
        <dbReference type="EMBL" id="CAH2762261.1"/>
    </source>
</evidence>
<organism evidence="8 10">
    <name type="scientific">Erysipelothrix amsterdamensis</name>
    <dbReference type="NCBI Taxonomy" id="2929157"/>
    <lineage>
        <taxon>Bacteria</taxon>
        <taxon>Bacillati</taxon>
        <taxon>Bacillota</taxon>
        <taxon>Erysipelotrichia</taxon>
        <taxon>Erysipelotrichales</taxon>
        <taxon>Erysipelotrichaceae</taxon>
        <taxon>Erysipelothrix</taxon>
    </lineage>
</organism>
<dbReference type="AlphaFoldDB" id="A0AAU9VGE5"/>
<keyword evidence="8" id="KW-0456">Lyase</keyword>
<dbReference type="RefSeq" id="WP_013852898.1">
    <property type="nucleotide sequence ID" value="NZ_OW659477.1"/>
</dbReference>
<feature type="binding site" evidence="4">
    <location>
        <position position="131"/>
    </location>
    <ligand>
        <name>substrate</name>
    </ligand>
</feature>
<dbReference type="Gene3D" id="3.20.20.60">
    <property type="entry name" value="Phosphoenolpyruvate-binding domains"/>
    <property type="match status" value="1"/>
</dbReference>
<dbReference type="EMBL" id="OW659496">
    <property type="protein sequence ID" value="CAH2762231.1"/>
    <property type="molecule type" value="Genomic_DNA"/>
</dbReference>
<keyword evidence="2 5" id="KW-0479">Metal-binding</keyword>
<evidence type="ECO:0000313" key="9">
    <source>
        <dbReference type="Proteomes" id="UP001154095"/>
    </source>
</evidence>
<proteinExistence type="predicted"/>
<evidence type="ECO:0000313" key="7">
    <source>
        <dbReference type="EMBL" id="CAH2762231.1"/>
    </source>
</evidence>
<dbReference type="Proteomes" id="UP001154095">
    <property type="component" value="Chromosome"/>
</dbReference>
<dbReference type="Proteomes" id="UP001154111">
    <property type="component" value="Chromosome"/>
</dbReference>
<feature type="domain" description="HpcH/HpaI aldolase/citrate lyase" evidence="6">
    <location>
        <begin position="7"/>
        <end position="226"/>
    </location>
</feature>
<dbReference type="GO" id="GO:0008815">
    <property type="term" value="F:citrate (pro-3S)-lyase activity"/>
    <property type="evidence" value="ECO:0007669"/>
    <property type="project" value="UniProtKB-EC"/>
</dbReference>
<name>A0AAU9VGE5_9FIRM</name>
<gene>
    <name evidence="8" type="primary">citE</name>
    <name evidence="8" type="ORF">ERYAMS2_01114</name>
    <name evidence="7" type="ORF">ERYAMS_00820</name>
</gene>
<dbReference type="InterPro" id="IPR040442">
    <property type="entry name" value="Pyrv_kinase-like_dom_sf"/>
</dbReference>
<protein>
    <submittedName>
        <fullName evidence="8">HpcH/HpaI aldolase/citrate lyase family protein</fullName>
        <ecNumber evidence="8">4.1.3.6</ecNumber>
    </submittedName>
</protein>
<evidence type="ECO:0000256" key="5">
    <source>
        <dbReference type="PIRSR" id="PIRSR015582-2"/>
    </source>
</evidence>
<dbReference type="InterPro" id="IPR011206">
    <property type="entry name" value="Citrate_lyase_beta/mcl1/mcl2"/>
</dbReference>
<feature type="binding site" evidence="5">
    <location>
        <position position="131"/>
    </location>
    <ligand>
        <name>Mg(2+)</name>
        <dbReference type="ChEBI" id="CHEBI:18420"/>
    </ligand>
</feature>
<dbReference type="GeneID" id="41396295"/>
<dbReference type="SUPFAM" id="SSF51621">
    <property type="entry name" value="Phosphoenolpyruvate/pyruvate domain"/>
    <property type="match status" value="1"/>
</dbReference>
<dbReference type="PANTHER" id="PTHR32308">
    <property type="entry name" value="LYASE BETA SUBUNIT, PUTATIVE (AFU_ORTHOLOGUE AFUA_4G13030)-RELATED"/>
    <property type="match status" value="1"/>
</dbReference>
<dbReference type="InterPro" id="IPR005000">
    <property type="entry name" value="Aldolase/citrate-lyase_domain"/>
</dbReference>
<feature type="binding site" evidence="4">
    <location>
        <position position="68"/>
    </location>
    <ligand>
        <name>substrate</name>
    </ligand>
</feature>
<feature type="binding site" evidence="5">
    <location>
        <position position="158"/>
    </location>
    <ligand>
        <name>Mg(2+)</name>
        <dbReference type="ChEBI" id="CHEBI:18420"/>
    </ligand>
</feature>